<feature type="domain" description="AMP-dependent synthetase/ligase" evidence="1">
    <location>
        <begin position="19"/>
        <end position="361"/>
    </location>
</feature>
<dbReference type="InterPro" id="IPR025110">
    <property type="entry name" value="AMP-bd_C"/>
</dbReference>
<dbReference type="InterPro" id="IPR020845">
    <property type="entry name" value="AMP-binding_CS"/>
</dbReference>
<proteinExistence type="predicted"/>
<dbReference type="Pfam" id="PF00501">
    <property type="entry name" value="AMP-binding"/>
    <property type="match status" value="1"/>
</dbReference>
<gene>
    <name evidence="3" type="ORF">RB602_07810</name>
</gene>
<dbReference type="NCBIfam" id="TIGR03098">
    <property type="entry name" value="ligase_PEP_1"/>
    <property type="match status" value="1"/>
</dbReference>
<feature type="domain" description="AMP-binding enzyme C-terminal" evidence="2">
    <location>
        <begin position="420"/>
        <end position="493"/>
    </location>
</feature>
<evidence type="ECO:0000259" key="1">
    <source>
        <dbReference type="Pfam" id="PF00501"/>
    </source>
</evidence>
<dbReference type="EMBL" id="CP136594">
    <property type="protein sequence ID" value="WOE73775.1"/>
    <property type="molecule type" value="Genomic_DNA"/>
</dbReference>
<dbReference type="InterPro" id="IPR042099">
    <property type="entry name" value="ANL_N_sf"/>
</dbReference>
<dbReference type="SUPFAM" id="SSF56801">
    <property type="entry name" value="Acetyl-CoA synthetase-like"/>
    <property type="match status" value="1"/>
</dbReference>
<keyword evidence="4" id="KW-1185">Reference proteome</keyword>
<dbReference type="Gene3D" id="3.40.50.12780">
    <property type="entry name" value="N-terminal domain of ligase-like"/>
    <property type="match status" value="1"/>
</dbReference>
<evidence type="ECO:0000259" key="2">
    <source>
        <dbReference type="Pfam" id="PF13193"/>
    </source>
</evidence>
<dbReference type="Gene3D" id="3.30.300.30">
    <property type="match status" value="1"/>
</dbReference>
<accession>A0AA97I0H8</accession>
<dbReference type="InterPro" id="IPR017529">
    <property type="entry name" value="AcylCoA_ligase_PEP_1"/>
</dbReference>
<dbReference type="GO" id="GO:0016877">
    <property type="term" value="F:ligase activity, forming carbon-sulfur bonds"/>
    <property type="evidence" value="ECO:0007669"/>
    <property type="project" value="UniProtKB-ARBA"/>
</dbReference>
<dbReference type="InterPro" id="IPR045851">
    <property type="entry name" value="AMP-bd_C_sf"/>
</dbReference>
<dbReference type="Proteomes" id="UP001302429">
    <property type="component" value="Chromosome"/>
</dbReference>
<dbReference type="AlphaFoldDB" id="A0AA97I0H8"/>
<dbReference type="PROSITE" id="PS00455">
    <property type="entry name" value="AMP_BINDING"/>
    <property type="match status" value="1"/>
</dbReference>
<dbReference type="PANTHER" id="PTHR43767">
    <property type="entry name" value="LONG-CHAIN-FATTY-ACID--COA LIGASE"/>
    <property type="match status" value="1"/>
</dbReference>
<dbReference type="InterPro" id="IPR050237">
    <property type="entry name" value="ATP-dep_AMP-bd_enzyme"/>
</dbReference>
<dbReference type="Pfam" id="PF13193">
    <property type="entry name" value="AMP-binding_C"/>
    <property type="match status" value="1"/>
</dbReference>
<evidence type="ECO:0000313" key="3">
    <source>
        <dbReference type="EMBL" id="WOE73775.1"/>
    </source>
</evidence>
<reference evidence="3 4" key="1">
    <citation type="submission" date="2023-10" db="EMBL/GenBank/DDBJ databases">
        <title>Complete genome sequence of a Sphingomonadaceae bacterium.</title>
        <authorList>
            <person name="Yan C."/>
        </authorList>
    </citation>
    <scope>NUCLEOTIDE SEQUENCE [LARGE SCALE GENOMIC DNA]</scope>
    <source>
        <strain evidence="3 4">SCSIO 66989</strain>
    </source>
</reference>
<protein>
    <submittedName>
        <fullName evidence="3">Acyl-CoA ligase (AMP-forming), exosortase A system-associated</fullName>
    </submittedName>
</protein>
<name>A0AA97I0H8_9SPHN</name>
<dbReference type="PANTHER" id="PTHR43767:SF10">
    <property type="entry name" value="SURFACTIN SYNTHASE SUBUNIT 1"/>
    <property type="match status" value="1"/>
</dbReference>
<dbReference type="InterPro" id="IPR000873">
    <property type="entry name" value="AMP-dep_synth/lig_dom"/>
</dbReference>
<evidence type="ECO:0000313" key="4">
    <source>
        <dbReference type="Proteomes" id="UP001302429"/>
    </source>
</evidence>
<organism evidence="3 4">
    <name type="scientific">Alterisphingorhabdus coralli</name>
    <dbReference type="NCBI Taxonomy" id="3071408"/>
    <lineage>
        <taxon>Bacteria</taxon>
        <taxon>Pseudomonadati</taxon>
        <taxon>Pseudomonadota</taxon>
        <taxon>Alphaproteobacteria</taxon>
        <taxon>Sphingomonadales</taxon>
        <taxon>Sphingomonadaceae</taxon>
        <taxon>Alterisphingorhabdus (ex Yan et al. 2024)</taxon>
    </lineage>
</organism>
<keyword evidence="3" id="KW-0436">Ligase</keyword>
<sequence length="511" mass="55317">MEIPDSKPIDHLAFCGAGEVPALVVRKQAISYEALNWRIAALAEWLRGQDLVPGDRVATWLGKTDIACIMPLAAARAELVHVPINPLLKAPQAQHIMADSGAKLLIANRQRLGLLNDVTTDFVRHEDKALAAIWEEGGDIAADWLTGSDQSPDALAAILYTSGSTGRPKGVMLSHANLWLGAVSVARYLGLWPDDRTLCVLPLSFDYGQNQLFSTWYAGGCCYPLDYLMPRDVLKAMARDEITTLAAVPPLWLQLAELDWPEQATAHLRRMTNSGGALTEPLVRRLRGLAANADLVAMYGLTEAFRSTFLDPALIDSHPTSMGRAIPFAEILLVDQDDAVISGEGEGELVHCGPLVAQGYWQDAVPTAKRFRPAPKGSHYGGMAVWSGDTVRRESDGLLYFVGRDDAMIKTSGNRVSPNEIEEAVIATGLVAEAVAFGVADDALGQAIIVIARPSDDADSETILHMMKPLVPNYMLPQQIVLHDALPRNANGKIDRVRLKAEFVAAGEPVS</sequence>
<dbReference type="KEGG" id="acoa:RB602_07810"/>
<dbReference type="RefSeq" id="WP_317080000.1">
    <property type="nucleotide sequence ID" value="NZ_CP136594.1"/>
</dbReference>